<accession>A0A9N9E809</accession>
<reference evidence="2" key="1">
    <citation type="submission" date="2021-06" db="EMBL/GenBank/DDBJ databases">
        <authorList>
            <person name="Kallberg Y."/>
            <person name="Tangrot J."/>
            <person name="Rosling A."/>
        </authorList>
    </citation>
    <scope>NUCLEOTIDE SEQUENCE</scope>
    <source>
        <strain evidence="2">AZ414A</strain>
    </source>
</reference>
<dbReference type="AlphaFoldDB" id="A0A9N9E809"/>
<evidence type="ECO:0000256" key="1">
    <source>
        <dbReference type="SAM" id="MobiDB-lite"/>
    </source>
</evidence>
<dbReference type="Proteomes" id="UP000789706">
    <property type="component" value="Unassembled WGS sequence"/>
</dbReference>
<comment type="caution">
    <text evidence="2">The sequence shown here is derived from an EMBL/GenBank/DDBJ whole genome shotgun (WGS) entry which is preliminary data.</text>
</comment>
<feature type="compositionally biased region" description="Basic and acidic residues" evidence="1">
    <location>
        <begin position="89"/>
        <end position="104"/>
    </location>
</feature>
<sequence length="115" mass="13100">GEFNEKARWDEVTLPYVLATDITLEDYEERVEKFNIHGCWEWSNGEVIIYELPSLPHEVVIGAVRRMLLYQCNAVAFTDAEIDSLGATRTRDRTRGKEADESFRPIKPAVTAPNG</sequence>
<feature type="region of interest" description="Disordered" evidence="1">
    <location>
        <begin position="87"/>
        <end position="115"/>
    </location>
</feature>
<organism evidence="2 3">
    <name type="scientific">Diversispora eburnea</name>
    <dbReference type="NCBI Taxonomy" id="1213867"/>
    <lineage>
        <taxon>Eukaryota</taxon>
        <taxon>Fungi</taxon>
        <taxon>Fungi incertae sedis</taxon>
        <taxon>Mucoromycota</taxon>
        <taxon>Glomeromycotina</taxon>
        <taxon>Glomeromycetes</taxon>
        <taxon>Diversisporales</taxon>
        <taxon>Diversisporaceae</taxon>
        <taxon>Diversispora</taxon>
    </lineage>
</organism>
<evidence type="ECO:0000313" key="3">
    <source>
        <dbReference type="Proteomes" id="UP000789706"/>
    </source>
</evidence>
<evidence type="ECO:0000313" key="2">
    <source>
        <dbReference type="EMBL" id="CAG8668058.1"/>
    </source>
</evidence>
<proteinExistence type="predicted"/>
<dbReference type="EMBL" id="CAJVPK010009697">
    <property type="protein sequence ID" value="CAG8668058.1"/>
    <property type="molecule type" value="Genomic_DNA"/>
</dbReference>
<dbReference type="OrthoDB" id="2394456at2759"/>
<feature type="non-terminal residue" evidence="2">
    <location>
        <position position="1"/>
    </location>
</feature>
<feature type="non-terminal residue" evidence="2">
    <location>
        <position position="115"/>
    </location>
</feature>
<protein>
    <submittedName>
        <fullName evidence="2">10836_t:CDS:1</fullName>
    </submittedName>
</protein>
<name>A0A9N9E809_9GLOM</name>
<gene>
    <name evidence="2" type="ORF">DEBURN_LOCUS12001</name>
</gene>
<keyword evidence="3" id="KW-1185">Reference proteome</keyword>